<dbReference type="RefSeq" id="WP_010941460.1">
    <property type="nucleotide sequence ID" value="NC_002939.5"/>
</dbReference>
<dbReference type="InterPro" id="IPR001763">
    <property type="entry name" value="Rhodanese-like_dom"/>
</dbReference>
<dbReference type="PANTHER" id="PTHR44086:SF13">
    <property type="entry name" value="THIOSULFATE SULFURTRANSFERASE PSPE"/>
    <property type="match status" value="1"/>
</dbReference>
<dbReference type="HOGENOM" id="CLU_089574_13_0_7"/>
<sequence>MRSNELLKRRKANNPPTVIDVRTGFEFKAGHVPGAVHAPAWKILLMLARLPADKSAELVVTCEHGPRAQMAKGLLGLYGYRNVELLDGHMSAWRQAGHPLEK</sequence>
<dbReference type="SMR" id="Q74F14"/>
<protein>
    <submittedName>
        <fullName evidence="2">Rhodanese homology domain superfamily protein</fullName>
    </submittedName>
</protein>
<reference evidence="2 3" key="2">
    <citation type="journal article" date="2012" name="BMC Genomics">
        <title>Comparative genomic analysis of Geobacter sulfurreducens KN400, a strain with enhanced capacity for extracellular electron transfer and electricity production.</title>
        <authorList>
            <person name="Butler J.E."/>
            <person name="Young N.D."/>
            <person name="Aklujkar M."/>
            <person name="Lovley D.R."/>
        </authorList>
    </citation>
    <scope>NUCLEOTIDE SEQUENCE [LARGE SCALE GENOMIC DNA]</scope>
    <source>
        <strain evidence="3">ATCC 51573 / DSM 12127 / PCA</strain>
    </source>
</reference>
<evidence type="ECO:0000259" key="1">
    <source>
        <dbReference type="PROSITE" id="PS50206"/>
    </source>
</evidence>
<proteinExistence type="predicted"/>
<dbReference type="Gene3D" id="3.40.250.10">
    <property type="entry name" value="Rhodanese-like domain"/>
    <property type="match status" value="1"/>
</dbReference>
<organism evidence="2 3">
    <name type="scientific">Geobacter sulfurreducens (strain ATCC 51573 / DSM 12127 / PCA)</name>
    <dbReference type="NCBI Taxonomy" id="243231"/>
    <lineage>
        <taxon>Bacteria</taxon>
        <taxon>Pseudomonadati</taxon>
        <taxon>Thermodesulfobacteriota</taxon>
        <taxon>Desulfuromonadia</taxon>
        <taxon>Geobacterales</taxon>
        <taxon>Geobacteraceae</taxon>
        <taxon>Geobacter</taxon>
    </lineage>
</organism>
<dbReference type="InParanoid" id="Q74F14"/>
<keyword evidence="3" id="KW-1185">Reference proteome</keyword>
<dbReference type="STRING" id="243231.GSU0795"/>
<dbReference type="EMBL" id="AE017180">
    <property type="protein sequence ID" value="AAR34125.1"/>
    <property type="molecule type" value="Genomic_DNA"/>
</dbReference>
<evidence type="ECO:0000313" key="3">
    <source>
        <dbReference type="Proteomes" id="UP000000577"/>
    </source>
</evidence>
<evidence type="ECO:0000313" key="2">
    <source>
        <dbReference type="EMBL" id="AAR34125.1"/>
    </source>
</evidence>
<dbReference type="InterPro" id="IPR036873">
    <property type="entry name" value="Rhodanese-like_dom_sf"/>
</dbReference>
<dbReference type="OrthoDB" id="9789348at2"/>
<dbReference type="SMART" id="SM00450">
    <property type="entry name" value="RHOD"/>
    <property type="match status" value="1"/>
</dbReference>
<gene>
    <name evidence="2" type="ordered locus">GSU0795</name>
</gene>
<dbReference type="CDD" id="cd00158">
    <property type="entry name" value="RHOD"/>
    <property type="match status" value="1"/>
</dbReference>
<reference evidence="2 3" key="1">
    <citation type="journal article" date="2003" name="Science">
        <title>Genome of Geobacter sulfurreducens: metal reduction in subsurface environments.</title>
        <authorList>
            <person name="Methe B.A."/>
            <person name="Nelson K.E."/>
            <person name="Eisen J.A."/>
            <person name="Paulsen I.T."/>
            <person name="Nelson W."/>
            <person name="Heidelberg J.F."/>
            <person name="Wu D."/>
            <person name="Wu M."/>
            <person name="Ward N."/>
            <person name="Beanan M.J."/>
            <person name="Dodson R.J."/>
            <person name="Madupu R."/>
            <person name="Brinkac L.M."/>
            <person name="Daugherty S.C."/>
            <person name="DeBoy R.T."/>
            <person name="Durkin A.S."/>
            <person name="Gwinn M."/>
            <person name="Kolonay J.F."/>
            <person name="Sullivan S.A."/>
            <person name="Haft D.H."/>
            <person name="Selengut J."/>
            <person name="Davidsen T.M."/>
            <person name="Zafar N."/>
            <person name="White O."/>
            <person name="Tran B."/>
            <person name="Romero C."/>
            <person name="Forberger H.A."/>
            <person name="Weidman J."/>
            <person name="Khouri H."/>
            <person name="Feldblyum T.V."/>
            <person name="Utterback T.R."/>
            <person name="Van Aken S.E."/>
            <person name="Lovley D.R."/>
            <person name="Fraser C.M."/>
        </authorList>
    </citation>
    <scope>NUCLEOTIDE SEQUENCE [LARGE SCALE GENOMIC DNA]</scope>
    <source>
        <strain evidence="3">ATCC 51573 / DSM 12127 / PCA</strain>
    </source>
</reference>
<dbReference type="PROSITE" id="PS50206">
    <property type="entry name" value="RHODANESE_3"/>
    <property type="match status" value="1"/>
</dbReference>
<dbReference type="SUPFAM" id="SSF52821">
    <property type="entry name" value="Rhodanese/Cell cycle control phosphatase"/>
    <property type="match status" value="1"/>
</dbReference>
<dbReference type="Proteomes" id="UP000000577">
    <property type="component" value="Chromosome"/>
</dbReference>
<feature type="domain" description="Rhodanese" evidence="1">
    <location>
        <begin position="12"/>
        <end position="102"/>
    </location>
</feature>
<dbReference type="eggNOG" id="COG0607">
    <property type="taxonomic scope" value="Bacteria"/>
</dbReference>
<name>Q74F14_GEOSL</name>
<dbReference type="PATRIC" id="fig|243231.5.peg.792"/>
<dbReference type="EnsemblBacteria" id="AAR34125">
    <property type="protein sequence ID" value="AAR34125"/>
    <property type="gene ID" value="GSU0795"/>
</dbReference>
<accession>Q74F14</accession>
<dbReference type="PANTHER" id="PTHR44086">
    <property type="entry name" value="THIOSULFATE SULFURTRANSFERASE RDL2, MITOCHONDRIAL-RELATED"/>
    <property type="match status" value="1"/>
</dbReference>
<dbReference type="AlphaFoldDB" id="Q74F14"/>
<dbReference type="Pfam" id="PF00581">
    <property type="entry name" value="Rhodanese"/>
    <property type="match status" value="1"/>
</dbReference>
<dbReference type="KEGG" id="gsu:GSU0795"/>
<dbReference type="GO" id="GO:0004792">
    <property type="term" value="F:thiosulfate-cyanide sulfurtransferase activity"/>
    <property type="evidence" value="ECO:0000318"/>
    <property type="project" value="GO_Central"/>
</dbReference>